<dbReference type="Pfam" id="PF03453">
    <property type="entry name" value="MoeA_N"/>
    <property type="match status" value="1"/>
</dbReference>
<dbReference type="Gene3D" id="3.40.980.10">
    <property type="entry name" value="MoaB/Mog-like domain"/>
    <property type="match status" value="2"/>
</dbReference>
<name>A0A1X6WVY4_9MICO</name>
<dbReference type="PANTHER" id="PTHR10192">
    <property type="entry name" value="MOLYBDOPTERIN BIOSYNTHESIS PROTEIN"/>
    <property type="match status" value="1"/>
</dbReference>
<evidence type="ECO:0000259" key="9">
    <source>
        <dbReference type="SMART" id="SM00852"/>
    </source>
</evidence>
<dbReference type="UniPathway" id="UPA00344"/>
<comment type="catalytic activity">
    <reaction evidence="6">
        <text>adenylyl-molybdopterin + molybdate = Mo-molybdopterin + AMP + H(+)</text>
        <dbReference type="Rhea" id="RHEA:35047"/>
        <dbReference type="ChEBI" id="CHEBI:15378"/>
        <dbReference type="ChEBI" id="CHEBI:36264"/>
        <dbReference type="ChEBI" id="CHEBI:62727"/>
        <dbReference type="ChEBI" id="CHEBI:71302"/>
        <dbReference type="ChEBI" id="CHEBI:456215"/>
        <dbReference type="EC" id="2.10.1.1"/>
    </reaction>
</comment>
<keyword evidence="7" id="KW-0460">Magnesium</keyword>
<gene>
    <name evidence="10" type="ORF">FM105_01605</name>
</gene>
<accession>A0A1X6WVY4</accession>
<dbReference type="SUPFAM" id="SSF63882">
    <property type="entry name" value="MoeA N-terminal region -like"/>
    <property type="match status" value="1"/>
</dbReference>
<evidence type="ECO:0000256" key="6">
    <source>
        <dbReference type="ARBA" id="ARBA00047317"/>
    </source>
</evidence>
<keyword evidence="7" id="KW-0479">Metal-binding</keyword>
<dbReference type="EC" id="2.10.1.1" evidence="7"/>
<evidence type="ECO:0000256" key="1">
    <source>
        <dbReference type="ARBA" id="ARBA00002901"/>
    </source>
</evidence>
<keyword evidence="5 7" id="KW-0501">Molybdenum cofactor biosynthesis</keyword>
<feature type="region of interest" description="Disordered" evidence="8">
    <location>
        <begin position="1"/>
        <end position="26"/>
    </location>
</feature>
<evidence type="ECO:0000256" key="7">
    <source>
        <dbReference type="RuleBase" id="RU365090"/>
    </source>
</evidence>
<dbReference type="Gene3D" id="2.170.190.11">
    <property type="entry name" value="Molybdopterin biosynthesis moea protein, domain 3"/>
    <property type="match status" value="1"/>
</dbReference>
<evidence type="ECO:0000256" key="2">
    <source>
        <dbReference type="ARBA" id="ARBA00005046"/>
    </source>
</evidence>
<proteinExistence type="inferred from homology"/>
<dbReference type="GO" id="GO:0005829">
    <property type="term" value="C:cytosol"/>
    <property type="evidence" value="ECO:0007669"/>
    <property type="project" value="TreeGrafter"/>
</dbReference>
<protein>
    <recommendedName>
        <fullName evidence="7">Molybdopterin molybdenumtransferase</fullName>
        <ecNumber evidence="7">2.10.1.1</ecNumber>
    </recommendedName>
</protein>
<dbReference type="InterPro" id="IPR036135">
    <property type="entry name" value="MoeA_linker/N_sf"/>
</dbReference>
<evidence type="ECO:0000256" key="4">
    <source>
        <dbReference type="ARBA" id="ARBA00022505"/>
    </source>
</evidence>
<evidence type="ECO:0000313" key="11">
    <source>
        <dbReference type="Proteomes" id="UP000196581"/>
    </source>
</evidence>
<sequence length="492" mass="49783">MQGDVQAEPAPRGAASSGVRDAHEHRDDAFRDWAEPRSMDSHVDALVAALSVRTIGAESVPVAEALDRVLVDDLRAPFDLPRFDNSQMDGFALDAAATPGAFDVVGMIAAGQTGDAVAPGTAVPIMTGAPLPPGASAVIPVEESDGYESPTVRAGQTPAGRFVRPRGSDIAAGDVALPAGTVLGSAALGVLAAFGLTEVTVRARPRVLVVTGGDEVAQPGSPLRDDQVYDANHALLSAVMRRCGAEVVDALIVDDTVADFRASLSARVRATAPDLVLTSGGISAGRFEVVQQGLGGSSAQGGSGESGGSARLGGAGELGGSGALGAGVDLGGLTARVGFGSVAMQPGGPQGAGVLEEDSLEQDSLDLGTGARIPIVCFPGNPVSTWISAHVLLRDAMDRAWSTGRPARRIRAALAAPVTPLAAKTQLRRSEMGMGMLHDGTTASNSTRLRVRAFPGTSSHLLATAAHADSLIVVPPGPEELPAGTAVEVVVL</sequence>
<dbReference type="Proteomes" id="UP000196581">
    <property type="component" value="Unassembled WGS sequence"/>
</dbReference>
<comment type="cofactor">
    <cofactor evidence="7">
        <name>Mg(2+)</name>
        <dbReference type="ChEBI" id="CHEBI:18420"/>
    </cofactor>
</comment>
<dbReference type="SUPFAM" id="SSF63867">
    <property type="entry name" value="MoeA C-terminal domain-like"/>
    <property type="match status" value="1"/>
</dbReference>
<keyword evidence="7" id="KW-0808">Transferase</keyword>
<dbReference type="InterPro" id="IPR036425">
    <property type="entry name" value="MoaB/Mog-like_dom_sf"/>
</dbReference>
<keyword evidence="11" id="KW-1185">Reference proteome</keyword>
<feature type="domain" description="MoaB/Mog" evidence="9">
    <location>
        <begin position="208"/>
        <end position="399"/>
    </location>
</feature>
<dbReference type="EMBL" id="FWFF01000001">
    <property type="protein sequence ID" value="SLM89643.1"/>
    <property type="molecule type" value="Genomic_DNA"/>
</dbReference>
<evidence type="ECO:0000256" key="8">
    <source>
        <dbReference type="SAM" id="MobiDB-lite"/>
    </source>
</evidence>
<reference evidence="11" key="1">
    <citation type="submission" date="2017-02" db="EMBL/GenBank/DDBJ databases">
        <authorList>
            <person name="Dridi B."/>
        </authorList>
    </citation>
    <scope>NUCLEOTIDE SEQUENCE [LARGE SCALE GENOMIC DNA]</scope>
    <source>
        <strain evidence="11">B Co 03.10</strain>
    </source>
</reference>
<dbReference type="InterPro" id="IPR005111">
    <property type="entry name" value="MoeA_C_domain_IV"/>
</dbReference>
<dbReference type="Gene3D" id="3.90.105.10">
    <property type="entry name" value="Molybdopterin biosynthesis moea protein, domain 2"/>
    <property type="match status" value="1"/>
</dbReference>
<evidence type="ECO:0000256" key="3">
    <source>
        <dbReference type="ARBA" id="ARBA00010763"/>
    </source>
</evidence>
<dbReference type="PANTHER" id="PTHR10192:SF5">
    <property type="entry name" value="GEPHYRIN"/>
    <property type="match status" value="1"/>
</dbReference>
<dbReference type="GO" id="GO:0006777">
    <property type="term" value="P:Mo-molybdopterin cofactor biosynthetic process"/>
    <property type="evidence" value="ECO:0007669"/>
    <property type="project" value="UniProtKB-UniRule"/>
</dbReference>
<dbReference type="InterPro" id="IPR036688">
    <property type="entry name" value="MoeA_C_domain_IV_sf"/>
</dbReference>
<evidence type="ECO:0000313" key="10">
    <source>
        <dbReference type="EMBL" id="SLM89643.1"/>
    </source>
</evidence>
<comment type="similarity">
    <text evidence="3 7">Belongs to the MoeA family.</text>
</comment>
<evidence type="ECO:0000256" key="5">
    <source>
        <dbReference type="ARBA" id="ARBA00023150"/>
    </source>
</evidence>
<dbReference type="SUPFAM" id="SSF53218">
    <property type="entry name" value="Molybdenum cofactor biosynthesis proteins"/>
    <property type="match status" value="1"/>
</dbReference>
<dbReference type="InterPro" id="IPR038987">
    <property type="entry name" value="MoeA-like"/>
</dbReference>
<dbReference type="AlphaFoldDB" id="A0A1X6WVY4"/>
<dbReference type="GO" id="GO:0061599">
    <property type="term" value="F:molybdopterin molybdotransferase activity"/>
    <property type="evidence" value="ECO:0007669"/>
    <property type="project" value="UniProtKB-UniRule"/>
</dbReference>
<feature type="region of interest" description="Disordered" evidence="8">
    <location>
        <begin position="294"/>
        <end position="314"/>
    </location>
</feature>
<dbReference type="NCBIfam" id="NF045515">
    <property type="entry name" value="Glp_gephyrin"/>
    <property type="match status" value="1"/>
</dbReference>
<dbReference type="InterPro" id="IPR001453">
    <property type="entry name" value="MoaB/Mog_dom"/>
</dbReference>
<dbReference type="Pfam" id="PF03454">
    <property type="entry name" value="MoeA_C"/>
    <property type="match status" value="1"/>
</dbReference>
<dbReference type="Gene3D" id="2.40.340.10">
    <property type="entry name" value="MoeA, C-terminal, domain IV"/>
    <property type="match status" value="1"/>
</dbReference>
<organism evidence="10 11">
    <name type="scientific">Brevibacterium yomogidense</name>
    <dbReference type="NCBI Taxonomy" id="946573"/>
    <lineage>
        <taxon>Bacteria</taxon>
        <taxon>Bacillati</taxon>
        <taxon>Actinomycetota</taxon>
        <taxon>Actinomycetes</taxon>
        <taxon>Micrococcales</taxon>
        <taxon>Brevibacteriaceae</taxon>
        <taxon>Brevibacterium</taxon>
    </lineage>
</organism>
<dbReference type="CDD" id="cd00887">
    <property type="entry name" value="MoeA"/>
    <property type="match status" value="1"/>
</dbReference>
<dbReference type="Pfam" id="PF00994">
    <property type="entry name" value="MoCF_biosynth"/>
    <property type="match status" value="1"/>
</dbReference>
<dbReference type="SMART" id="SM00852">
    <property type="entry name" value="MoCF_biosynth"/>
    <property type="match status" value="1"/>
</dbReference>
<comment type="function">
    <text evidence="1 7">Catalyzes the insertion of molybdate into adenylated molybdopterin with the concomitant release of AMP.</text>
</comment>
<comment type="pathway">
    <text evidence="2 7">Cofactor biosynthesis; molybdopterin biosynthesis.</text>
</comment>
<dbReference type="InterPro" id="IPR005110">
    <property type="entry name" value="MoeA_linker/N"/>
</dbReference>
<dbReference type="GO" id="GO:0046872">
    <property type="term" value="F:metal ion binding"/>
    <property type="evidence" value="ECO:0007669"/>
    <property type="project" value="UniProtKB-UniRule"/>
</dbReference>
<keyword evidence="4 7" id="KW-0500">Molybdenum</keyword>